<sequence>MGLAFRIKKNHNVPSLAMSLELLKNYYLHKSVENLTERYIRDQTNKTCRYCHGKFPEVTFLTKPHIIPELFGRNSVTSNFECDDCNKRFQKYESDTSSMIQHYLGLLNIKTKNGVPTFQSIKKSGENSSVLRRDEHQVNLAFGTNANDFELDEENRILTIYFRTKKFMPYSVYRTFLKMGISLLTDDELSYNNHYLKLLNSEVPLKNGMQHWIAYRYVLKLNIIQNLRLIFIRPNKL</sequence>
<accession>A0A385SKT9</accession>
<gene>
    <name evidence="2" type="ORF">D4L85_10495</name>
</gene>
<dbReference type="Proteomes" id="UP000266183">
    <property type="component" value="Chromosome"/>
</dbReference>
<evidence type="ECO:0000313" key="2">
    <source>
        <dbReference type="EMBL" id="AYB30981.1"/>
    </source>
</evidence>
<name>A0A385SKT9_9BACT</name>
<proteinExistence type="predicted"/>
<keyword evidence="3" id="KW-1185">Reference proteome</keyword>
<dbReference type="AlphaFoldDB" id="A0A385SKT9"/>
<dbReference type="Pfam" id="PF14279">
    <property type="entry name" value="HNH_5"/>
    <property type="match status" value="1"/>
</dbReference>
<feature type="domain" description="HNH endonuclease 5" evidence="1">
    <location>
        <begin position="48"/>
        <end position="91"/>
    </location>
</feature>
<dbReference type="KEGG" id="chk:D4L85_10495"/>
<evidence type="ECO:0000259" key="1">
    <source>
        <dbReference type="Pfam" id="PF14279"/>
    </source>
</evidence>
<organism evidence="2 3">
    <name type="scientific">Chryseolinea soli</name>
    <dbReference type="NCBI Taxonomy" id="2321403"/>
    <lineage>
        <taxon>Bacteria</taxon>
        <taxon>Pseudomonadati</taxon>
        <taxon>Bacteroidota</taxon>
        <taxon>Cytophagia</taxon>
        <taxon>Cytophagales</taxon>
        <taxon>Fulvivirgaceae</taxon>
        <taxon>Chryseolinea</taxon>
    </lineage>
</organism>
<evidence type="ECO:0000313" key="3">
    <source>
        <dbReference type="Proteomes" id="UP000266183"/>
    </source>
</evidence>
<reference evidence="3" key="1">
    <citation type="submission" date="2018-09" db="EMBL/GenBank/DDBJ databases">
        <title>Chryseolinea sp. KIS68-18 isolated from soil.</title>
        <authorList>
            <person name="Weon H.-Y."/>
            <person name="Kwon S.-W."/>
            <person name="Lee S.A."/>
        </authorList>
    </citation>
    <scope>NUCLEOTIDE SEQUENCE [LARGE SCALE GENOMIC DNA]</scope>
    <source>
        <strain evidence="3">KIS68-18</strain>
    </source>
</reference>
<protein>
    <recommendedName>
        <fullName evidence="1">HNH endonuclease 5 domain-containing protein</fullName>
    </recommendedName>
</protein>
<dbReference type="EMBL" id="CP032382">
    <property type="protein sequence ID" value="AYB30981.1"/>
    <property type="molecule type" value="Genomic_DNA"/>
</dbReference>
<dbReference type="InterPro" id="IPR029471">
    <property type="entry name" value="HNH_5"/>
</dbReference>